<name>A0A2Z6ILX9_ACIFI</name>
<evidence type="ECO:0000313" key="1">
    <source>
        <dbReference type="EMBL" id="BBF66698.1"/>
    </source>
</evidence>
<keyword evidence="2" id="KW-1185">Reference proteome</keyword>
<reference evidence="1 2" key="1">
    <citation type="journal article" date="2018" name="Microbiol. Resour. Announc.">
        <title>Complete Genome Sequence of Acidithiobacillus ferridurans JCM 18981.</title>
        <authorList>
            <person name="Miyauchi T."/>
            <person name="Kouzuma A."/>
            <person name="Abe T."/>
            <person name="Watanabe K."/>
        </authorList>
    </citation>
    <scope>NUCLEOTIDE SEQUENCE [LARGE SCALE GENOMIC DNA]</scope>
    <source>
        <strain evidence="2">ATCC 33020 / DSM 29468 / JCM 18981 / 11Fe</strain>
    </source>
</reference>
<dbReference type="EMBL" id="AP018795">
    <property type="protein sequence ID" value="BBF66698.1"/>
    <property type="molecule type" value="Genomic_DNA"/>
</dbReference>
<dbReference type="Proteomes" id="UP000280188">
    <property type="component" value="Chromosome"/>
</dbReference>
<accession>A0A2Z6ILX9</accession>
<proteinExistence type="predicted"/>
<protein>
    <submittedName>
        <fullName evidence="1">Uncharacterized protein</fullName>
    </submittedName>
</protein>
<evidence type="ECO:0000313" key="2">
    <source>
        <dbReference type="Proteomes" id="UP000280188"/>
    </source>
</evidence>
<gene>
    <name evidence="1" type="ORF">AFERRID_29160</name>
</gene>
<dbReference type="RefSeq" id="WP_126605587.1">
    <property type="nucleotide sequence ID" value="NZ_AP018795.1"/>
</dbReference>
<dbReference type="AlphaFoldDB" id="A0A2Z6ILX9"/>
<dbReference type="KEGG" id="afj:AFERRID_29160"/>
<organism evidence="1 2">
    <name type="scientific">Acidithiobacillus ferridurans</name>
    <dbReference type="NCBI Taxonomy" id="1232575"/>
    <lineage>
        <taxon>Bacteria</taxon>
        <taxon>Pseudomonadati</taxon>
        <taxon>Pseudomonadota</taxon>
        <taxon>Acidithiobacillia</taxon>
        <taxon>Acidithiobacillales</taxon>
        <taxon>Acidithiobacillaceae</taxon>
        <taxon>Acidithiobacillus</taxon>
    </lineage>
</organism>
<sequence length="228" mass="25319">MTVQAMNTRQFIDVATDTYVRGPEHRAYVNRRADVSAPLDDYLDQLWGPSFTPQEADLYKAVQQQLIDNILSGAIKTYAWPMLVPDMRPTIETIETDSSVILLADFQKWVKKNNPAARADWLDLIMDATQPTGDPVQPDSPGMPVVQVRTKKPRGPVPNATKSAAYLEGGERLVAVAQELVDSGQKLTAETLGKALEKKYRGTKASIWKRDYVAEATMASIKSQTTHD</sequence>